<evidence type="ECO:0000256" key="2">
    <source>
        <dbReference type="ARBA" id="ARBA00004613"/>
    </source>
</evidence>
<dbReference type="GO" id="GO:0004181">
    <property type="term" value="F:metallocarboxypeptidase activity"/>
    <property type="evidence" value="ECO:0007669"/>
    <property type="project" value="InterPro"/>
</dbReference>
<evidence type="ECO:0000256" key="11">
    <source>
        <dbReference type="ARBA" id="ARBA00023049"/>
    </source>
</evidence>
<comment type="cofactor">
    <cofactor evidence="1">
        <name>Zn(2+)</name>
        <dbReference type="ChEBI" id="CHEBI:29105"/>
    </cofactor>
</comment>
<keyword evidence="4" id="KW-0964">Secreted</keyword>
<comment type="function">
    <text evidence="13">Involved in the digestion of the blood meal.</text>
</comment>
<dbReference type="PRINTS" id="PR00765">
    <property type="entry name" value="CRBOXYPTASEA"/>
</dbReference>
<reference evidence="17 18" key="1">
    <citation type="submission" date="2023-03" db="EMBL/GenBank/DDBJ databases">
        <title>High recombination rates correlate with genetic variation in Cardiocondyla obscurior ants.</title>
        <authorList>
            <person name="Errbii M."/>
        </authorList>
    </citation>
    <scope>NUCLEOTIDE SEQUENCE [LARGE SCALE GENOMIC DNA]</scope>
    <source>
        <strain evidence="17">Alpha-2009</strain>
        <tissue evidence="17">Whole body</tissue>
    </source>
</reference>
<dbReference type="PANTHER" id="PTHR11705:SF153">
    <property type="entry name" value="ZINC CARBOXYPEPTIDASE A 1-LIKE PROTEIN"/>
    <property type="match status" value="1"/>
</dbReference>
<dbReference type="InterPro" id="IPR057247">
    <property type="entry name" value="CARBOXYPEPT_ZN_2"/>
</dbReference>
<keyword evidence="5" id="KW-0121">Carboxypeptidase</keyword>
<dbReference type="InterPro" id="IPR000834">
    <property type="entry name" value="Peptidase_M14"/>
</dbReference>
<evidence type="ECO:0000256" key="3">
    <source>
        <dbReference type="ARBA" id="ARBA00005988"/>
    </source>
</evidence>
<dbReference type="PROSITE" id="PS00132">
    <property type="entry name" value="CARBOXYPEPT_ZN_1"/>
    <property type="match status" value="1"/>
</dbReference>
<keyword evidence="6" id="KW-0645">Protease</keyword>
<proteinExistence type="inferred from homology"/>
<gene>
    <name evidence="17" type="ORF">PUN28_007478</name>
</gene>
<dbReference type="PROSITE" id="PS52035">
    <property type="entry name" value="PEPTIDASE_M14"/>
    <property type="match status" value="1"/>
</dbReference>
<evidence type="ECO:0000256" key="12">
    <source>
        <dbReference type="ARBA" id="ARBA00023157"/>
    </source>
</evidence>
<comment type="caution">
    <text evidence="17">The sequence shown here is derived from an EMBL/GenBank/DDBJ whole genome shotgun (WGS) entry which is preliminary data.</text>
</comment>
<dbReference type="SMART" id="SM00631">
    <property type="entry name" value="Zn_pept"/>
    <property type="match status" value="1"/>
</dbReference>
<evidence type="ECO:0000256" key="4">
    <source>
        <dbReference type="ARBA" id="ARBA00022525"/>
    </source>
</evidence>
<evidence type="ECO:0000256" key="15">
    <source>
        <dbReference type="PROSITE-ProRule" id="PRU01379"/>
    </source>
</evidence>
<evidence type="ECO:0000313" key="18">
    <source>
        <dbReference type="Proteomes" id="UP001430953"/>
    </source>
</evidence>
<dbReference type="Proteomes" id="UP001430953">
    <property type="component" value="Unassembled WGS sequence"/>
</dbReference>
<keyword evidence="12" id="KW-1015">Disulfide bond</keyword>
<feature type="active site" description="Proton donor/acceptor" evidence="15">
    <location>
        <position position="413"/>
    </location>
</feature>
<dbReference type="AlphaFoldDB" id="A0AAW2G8K3"/>
<comment type="subcellular location">
    <subcellularLocation>
        <location evidence="2">Secreted</location>
    </subcellularLocation>
</comment>
<dbReference type="GO" id="GO:0006508">
    <property type="term" value="P:proteolysis"/>
    <property type="evidence" value="ECO:0007669"/>
    <property type="project" value="UniProtKB-KW"/>
</dbReference>
<evidence type="ECO:0000313" key="17">
    <source>
        <dbReference type="EMBL" id="KAL0122820.1"/>
    </source>
</evidence>
<dbReference type="PANTHER" id="PTHR11705">
    <property type="entry name" value="PROTEASE FAMILY M14 CARBOXYPEPTIDASE A,B"/>
    <property type="match status" value="1"/>
</dbReference>
<dbReference type="EMBL" id="JADYXP020000006">
    <property type="protein sequence ID" value="KAL0122820.1"/>
    <property type="molecule type" value="Genomic_DNA"/>
</dbReference>
<dbReference type="GO" id="GO:0008270">
    <property type="term" value="F:zinc ion binding"/>
    <property type="evidence" value="ECO:0007669"/>
    <property type="project" value="InterPro"/>
</dbReference>
<evidence type="ECO:0000256" key="7">
    <source>
        <dbReference type="ARBA" id="ARBA00022723"/>
    </source>
</evidence>
<evidence type="ECO:0000259" key="16">
    <source>
        <dbReference type="PROSITE" id="PS52035"/>
    </source>
</evidence>
<protein>
    <recommendedName>
        <fullName evidence="14">Zinc carboxypeptidase A 1</fullName>
    </recommendedName>
</protein>
<keyword evidence="7" id="KW-0479">Metal-binding</keyword>
<dbReference type="SUPFAM" id="SSF54897">
    <property type="entry name" value="Protease propeptides/inhibitors"/>
    <property type="match status" value="1"/>
</dbReference>
<dbReference type="Pfam" id="PF02244">
    <property type="entry name" value="Propep_M14"/>
    <property type="match status" value="1"/>
</dbReference>
<dbReference type="Pfam" id="PF00246">
    <property type="entry name" value="Peptidase_M14"/>
    <property type="match status" value="1"/>
</dbReference>
<feature type="domain" description="Peptidase M14" evidence="16">
    <location>
        <begin position="156"/>
        <end position="447"/>
    </location>
</feature>
<evidence type="ECO:0000256" key="5">
    <source>
        <dbReference type="ARBA" id="ARBA00022645"/>
    </source>
</evidence>
<evidence type="ECO:0000256" key="8">
    <source>
        <dbReference type="ARBA" id="ARBA00022729"/>
    </source>
</evidence>
<dbReference type="PROSITE" id="PS00133">
    <property type="entry name" value="CARBOXYPEPT_ZN_2"/>
    <property type="match status" value="1"/>
</dbReference>
<dbReference type="InterPro" id="IPR003146">
    <property type="entry name" value="M14A_act_pep"/>
</dbReference>
<evidence type="ECO:0000256" key="6">
    <source>
        <dbReference type="ARBA" id="ARBA00022670"/>
    </source>
</evidence>
<dbReference type="FunFam" id="3.30.70.340:FF:000002">
    <property type="entry name" value="Carboxypeptidase A"/>
    <property type="match status" value="1"/>
</dbReference>
<sequence length="456" mass="52365">MINYYDNIILLTCVTLYLNAMNVTSVIASASVLRKGHCSSDGIIMWKIIILCTIIGLITTEKATFHNYKVFRITPITTEQVELLRQLVETDEFSFWKEPTAVNIEVDLMVAPHKLPMFYEIMAQIEAPHSIYVENVQTLIDQTTNANQSTSFNFKDYYTIWQIYENLDDLAKQYPDKVKIIVGGKTYQKREIKGVKISFKANNPGIFIEGGNHGREWISPATVMYILHQLLISEDPDVRALAENHDWYIFPVFNPDGYEYTHTTNRMWRKTRDVHGFFCRGSDPNRNWSYKWKSGGSSSFGCSETYAGKAPFSDVETKSMSEYIKTISNKFYAYISFHSYSQLLMFPYGYTKAHLENYEDSLAIAAKSVRSLKKRYGTEYRIGNIGEILYLASGNTADYIKGVYHKPIVFVYELRDRGNYGFLLPPEQIIPTGEETLDSLVTLFKEAKALGYPKDV</sequence>
<evidence type="ECO:0000256" key="10">
    <source>
        <dbReference type="ARBA" id="ARBA00022833"/>
    </source>
</evidence>
<name>A0AAW2G8K3_9HYME</name>
<keyword evidence="10" id="KW-0862">Zinc</keyword>
<dbReference type="Gene3D" id="3.30.70.340">
    <property type="entry name" value="Metallocarboxypeptidase-like"/>
    <property type="match status" value="1"/>
</dbReference>
<dbReference type="InterPro" id="IPR057246">
    <property type="entry name" value="CARBOXYPEPT_ZN_1"/>
</dbReference>
<keyword evidence="11" id="KW-0482">Metalloprotease</keyword>
<evidence type="ECO:0000256" key="13">
    <source>
        <dbReference type="ARBA" id="ARBA00057299"/>
    </source>
</evidence>
<accession>A0AAW2G8K3</accession>
<dbReference type="CDD" id="cd03860">
    <property type="entry name" value="M14_CP_A-B_like"/>
    <property type="match status" value="1"/>
</dbReference>
<keyword evidence="8" id="KW-0732">Signal</keyword>
<dbReference type="GO" id="GO:0005615">
    <property type="term" value="C:extracellular space"/>
    <property type="evidence" value="ECO:0007669"/>
    <property type="project" value="TreeGrafter"/>
</dbReference>
<dbReference type="Gene3D" id="3.40.630.10">
    <property type="entry name" value="Zn peptidases"/>
    <property type="match status" value="1"/>
</dbReference>
<dbReference type="SUPFAM" id="SSF53187">
    <property type="entry name" value="Zn-dependent exopeptidases"/>
    <property type="match status" value="1"/>
</dbReference>
<comment type="similarity">
    <text evidence="3 15">Belongs to the peptidase M14 family.</text>
</comment>
<keyword evidence="9" id="KW-0378">Hydrolase</keyword>
<evidence type="ECO:0000256" key="1">
    <source>
        <dbReference type="ARBA" id="ARBA00001947"/>
    </source>
</evidence>
<keyword evidence="18" id="KW-1185">Reference proteome</keyword>
<organism evidence="17 18">
    <name type="scientific">Cardiocondyla obscurior</name>
    <dbReference type="NCBI Taxonomy" id="286306"/>
    <lineage>
        <taxon>Eukaryota</taxon>
        <taxon>Metazoa</taxon>
        <taxon>Ecdysozoa</taxon>
        <taxon>Arthropoda</taxon>
        <taxon>Hexapoda</taxon>
        <taxon>Insecta</taxon>
        <taxon>Pterygota</taxon>
        <taxon>Neoptera</taxon>
        <taxon>Endopterygota</taxon>
        <taxon>Hymenoptera</taxon>
        <taxon>Apocrita</taxon>
        <taxon>Aculeata</taxon>
        <taxon>Formicoidea</taxon>
        <taxon>Formicidae</taxon>
        <taxon>Myrmicinae</taxon>
        <taxon>Cardiocondyla</taxon>
    </lineage>
</organism>
<evidence type="ECO:0000256" key="14">
    <source>
        <dbReference type="ARBA" id="ARBA00069039"/>
    </source>
</evidence>
<dbReference type="FunFam" id="3.40.630.10:FF:000040">
    <property type="entry name" value="zinc carboxypeptidase"/>
    <property type="match status" value="1"/>
</dbReference>
<dbReference type="InterPro" id="IPR036990">
    <property type="entry name" value="M14A-like_propep"/>
</dbReference>
<evidence type="ECO:0000256" key="9">
    <source>
        <dbReference type="ARBA" id="ARBA00022801"/>
    </source>
</evidence>